<feature type="domain" description="HTH lacI-type" evidence="4">
    <location>
        <begin position="2"/>
        <end position="56"/>
    </location>
</feature>
<evidence type="ECO:0000256" key="3">
    <source>
        <dbReference type="ARBA" id="ARBA00023163"/>
    </source>
</evidence>
<dbReference type="HOGENOM" id="CLU_037628_6_2_12"/>
<dbReference type="SUPFAM" id="SSF47413">
    <property type="entry name" value="lambda repressor-like DNA-binding domains"/>
    <property type="match status" value="1"/>
</dbReference>
<dbReference type="PROSITE" id="PS50932">
    <property type="entry name" value="HTH_LACI_2"/>
    <property type="match status" value="1"/>
</dbReference>
<dbReference type="Gene3D" id="1.10.260.40">
    <property type="entry name" value="lambda repressor-like DNA-binding domains"/>
    <property type="match status" value="1"/>
</dbReference>
<dbReference type="GO" id="GO:0003700">
    <property type="term" value="F:DNA-binding transcription factor activity"/>
    <property type="evidence" value="ECO:0007669"/>
    <property type="project" value="TreeGrafter"/>
</dbReference>
<dbReference type="PRINTS" id="PR00036">
    <property type="entry name" value="HTHLACI"/>
</dbReference>
<keyword evidence="2" id="KW-0238">DNA-binding</keyword>
<organism evidence="6 7">
    <name type="scientific">Winmispira thermophila (strain ATCC 700085 / DSM 6578 / Z-1203)</name>
    <name type="common">Spirochaeta thermophila</name>
    <dbReference type="NCBI Taxonomy" id="869211"/>
    <lineage>
        <taxon>Bacteria</taxon>
        <taxon>Pseudomonadati</taxon>
        <taxon>Spirochaetota</taxon>
        <taxon>Spirochaetia</taxon>
        <taxon>Winmispirales</taxon>
        <taxon>Winmispiraceae</taxon>
        <taxon>Winmispira</taxon>
    </lineage>
</organism>
<dbReference type="InterPro" id="IPR010982">
    <property type="entry name" value="Lambda_DNA-bd_dom_sf"/>
</dbReference>
<dbReference type="InterPro" id="IPR000843">
    <property type="entry name" value="HTH_LacI"/>
</dbReference>
<keyword evidence="7" id="KW-1185">Reference proteome</keyword>
<dbReference type="InterPro" id="IPR028082">
    <property type="entry name" value="Peripla_BP_I"/>
</dbReference>
<dbReference type="InterPro" id="IPR046335">
    <property type="entry name" value="LacI/GalR-like_sensor"/>
</dbReference>
<keyword evidence="1" id="KW-0805">Transcription regulation</keyword>
<keyword evidence="3" id="KW-0804">Transcription</keyword>
<dbReference type="InterPro" id="IPR001387">
    <property type="entry name" value="Cro/C1-type_HTH"/>
</dbReference>
<dbReference type="GO" id="GO:0000976">
    <property type="term" value="F:transcription cis-regulatory region binding"/>
    <property type="evidence" value="ECO:0007669"/>
    <property type="project" value="TreeGrafter"/>
</dbReference>
<dbReference type="STRING" id="869211.Spith_1524"/>
<dbReference type="Pfam" id="PF00356">
    <property type="entry name" value="LacI"/>
    <property type="match status" value="1"/>
</dbReference>
<dbReference type="RefSeq" id="WP_014625119.1">
    <property type="nucleotide sequence ID" value="NC_017583.1"/>
</dbReference>
<dbReference type="SMART" id="SM00354">
    <property type="entry name" value="HTH_LACI"/>
    <property type="match status" value="1"/>
</dbReference>
<dbReference type="Proteomes" id="UP000007254">
    <property type="component" value="Chromosome"/>
</dbReference>
<sequence length="343" mass="38830">MVTQKDVARLAGVSFMTVSRVINNKGNVRPETRRRVEEAIRVLGYSPSFVGKALNQGRTDTVAIMTPARFDDTMGSLYLMRVIRGISLACRQYQQDILLSPLTLEDPSFDYLRPYRQRKVDGLIYVGLQRMPPQVREEIHKRKIPCVVIGDRPEDEDLSWVDTDNERAGYDTVMRMWKRGHRRILFVGLKSEFYNANIRDREAGYRRAMRELSGKEVPDEYLIRTGYHQEEVAGAVEEAFAALSDKPTALFCATDEMALGAFVGLRRVGLRVPEDVSVVGFDGFLKDLGISPTLASNEQPLVDMGRKAAEILYKHICNPSAPRETHIFPVYPLEGETLQSVVD</sequence>
<evidence type="ECO:0000313" key="6">
    <source>
        <dbReference type="EMBL" id="AEJ61787.1"/>
    </source>
</evidence>
<evidence type="ECO:0000259" key="5">
    <source>
        <dbReference type="PROSITE" id="PS50943"/>
    </source>
</evidence>
<name>G0GAG8_WINT7</name>
<dbReference type="SUPFAM" id="SSF53822">
    <property type="entry name" value="Periplasmic binding protein-like I"/>
    <property type="match status" value="1"/>
</dbReference>
<dbReference type="OrthoDB" id="9788209at2"/>
<dbReference type="Gene3D" id="3.40.50.2300">
    <property type="match status" value="2"/>
</dbReference>
<dbReference type="PANTHER" id="PTHR30146">
    <property type="entry name" value="LACI-RELATED TRANSCRIPTIONAL REPRESSOR"/>
    <property type="match status" value="1"/>
</dbReference>
<reference evidence="6 7" key="1">
    <citation type="submission" date="2011-06" db="EMBL/GenBank/DDBJ databases">
        <title>The complete genome of Spirochaeta thermophila DSM 6578.</title>
        <authorList>
            <consortium name="US DOE Joint Genome Institute (JGI-PGF)"/>
            <person name="Lucas S."/>
            <person name="Lapidus A."/>
            <person name="Bruce D."/>
            <person name="Goodwin L."/>
            <person name="Pitluck S."/>
            <person name="Peters L."/>
            <person name="Kyrpides N."/>
            <person name="Mavromatis K."/>
            <person name="Ivanova N."/>
            <person name="Mikailova N."/>
            <person name="Pagani I."/>
            <person name="Chertkov O."/>
            <person name="Detter J.C."/>
            <person name="Tapia R."/>
            <person name="Han C."/>
            <person name="Land M."/>
            <person name="Hauser L."/>
            <person name="Markowitz V."/>
            <person name="Cheng J.-F."/>
            <person name="Hugenholtz P."/>
            <person name="Woyke T."/>
            <person name="Wu D."/>
            <person name="Spring S."/>
            <person name="Merkhoffer B."/>
            <person name="Schneider S."/>
            <person name="Klenk H.-P."/>
            <person name="Eisen J.A."/>
        </authorList>
    </citation>
    <scope>NUCLEOTIDE SEQUENCE [LARGE SCALE GENOMIC DNA]</scope>
    <source>
        <strain evidence="7">ATCC 700085 / DSM 6578 / Z-1203</strain>
    </source>
</reference>
<protein>
    <submittedName>
        <fullName evidence="6">Transcriptional regulator, LacI family</fullName>
    </submittedName>
</protein>
<proteinExistence type="predicted"/>
<dbReference type="KEGG" id="stq:Spith_1524"/>
<dbReference type="EMBL" id="CP002903">
    <property type="protein sequence ID" value="AEJ61787.1"/>
    <property type="molecule type" value="Genomic_DNA"/>
</dbReference>
<evidence type="ECO:0000259" key="4">
    <source>
        <dbReference type="PROSITE" id="PS50932"/>
    </source>
</evidence>
<evidence type="ECO:0000256" key="2">
    <source>
        <dbReference type="ARBA" id="ARBA00023125"/>
    </source>
</evidence>
<dbReference type="Pfam" id="PF13377">
    <property type="entry name" value="Peripla_BP_3"/>
    <property type="match status" value="1"/>
</dbReference>
<accession>G0GAG8</accession>
<evidence type="ECO:0000313" key="7">
    <source>
        <dbReference type="Proteomes" id="UP000007254"/>
    </source>
</evidence>
<dbReference type="CDD" id="cd06267">
    <property type="entry name" value="PBP1_LacI_sugar_binding-like"/>
    <property type="match status" value="1"/>
</dbReference>
<dbReference type="PROSITE" id="PS50943">
    <property type="entry name" value="HTH_CROC1"/>
    <property type="match status" value="1"/>
</dbReference>
<dbReference type="AlphaFoldDB" id="G0GAG8"/>
<dbReference type="CDD" id="cd01392">
    <property type="entry name" value="HTH_LacI"/>
    <property type="match status" value="1"/>
</dbReference>
<feature type="domain" description="HTH cro/C1-type" evidence="5">
    <location>
        <begin position="3"/>
        <end position="50"/>
    </location>
</feature>
<dbReference type="PANTHER" id="PTHR30146:SF109">
    <property type="entry name" value="HTH-TYPE TRANSCRIPTIONAL REGULATOR GALS"/>
    <property type="match status" value="1"/>
</dbReference>
<evidence type="ECO:0000256" key="1">
    <source>
        <dbReference type="ARBA" id="ARBA00023015"/>
    </source>
</evidence>
<gene>
    <name evidence="6" type="ordered locus">Spith_1524</name>
</gene>